<gene>
    <name evidence="1" type="ORF">WKI67_39635</name>
</gene>
<protein>
    <submittedName>
        <fullName evidence="1">Uncharacterized protein</fullName>
    </submittedName>
</protein>
<organism evidence="1 2">
    <name type="scientific">Streptomyces achmelvichensis</name>
    <dbReference type="NCBI Taxonomy" id="3134111"/>
    <lineage>
        <taxon>Bacteria</taxon>
        <taxon>Bacillati</taxon>
        <taxon>Actinomycetota</taxon>
        <taxon>Actinomycetes</taxon>
        <taxon>Kitasatosporales</taxon>
        <taxon>Streptomycetaceae</taxon>
        <taxon>Streptomyces</taxon>
    </lineage>
</organism>
<dbReference type="Proteomes" id="UP001377168">
    <property type="component" value="Unassembled WGS sequence"/>
</dbReference>
<sequence>MPDTARAGTHSCAVPDPSLLTARRRPDDANCSHHTDGDHDAWTDVTFEMWSEAPGLALQHSRLSEFWKVSDFVLENDPLVRGHVYGR</sequence>
<reference evidence="1" key="1">
    <citation type="submission" date="2024-03" db="EMBL/GenBank/DDBJ databases">
        <title>Novel Streptomyces species of biotechnological and ecological value are a feature of Machair soil.</title>
        <authorList>
            <person name="Prole J.R."/>
            <person name="Goodfellow M."/>
            <person name="Allenby N."/>
            <person name="Ward A.C."/>
        </authorList>
    </citation>
    <scope>NUCLEOTIDE SEQUENCE</scope>
    <source>
        <strain evidence="1">MS2.AVA.5</strain>
    </source>
</reference>
<keyword evidence="2" id="KW-1185">Reference proteome</keyword>
<comment type="caution">
    <text evidence="1">The sequence shown here is derived from an EMBL/GenBank/DDBJ whole genome shotgun (WGS) entry which is preliminary data.</text>
</comment>
<name>A0ACC6Q6Y7_9ACTN</name>
<accession>A0ACC6Q6Y7</accession>
<dbReference type="EMBL" id="JBBKAJ010000022">
    <property type="protein sequence ID" value="MEJ8639472.1"/>
    <property type="molecule type" value="Genomic_DNA"/>
</dbReference>
<evidence type="ECO:0000313" key="2">
    <source>
        <dbReference type="Proteomes" id="UP001377168"/>
    </source>
</evidence>
<proteinExistence type="predicted"/>
<evidence type="ECO:0000313" key="1">
    <source>
        <dbReference type="EMBL" id="MEJ8639472.1"/>
    </source>
</evidence>